<dbReference type="Gene3D" id="3.40.50.1820">
    <property type="entry name" value="alpha/beta hydrolase"/>
    <property type="match status" value="1"/>
</dbReference>
<evidence type="ECO:0000256" key="1">
    <source>
        <dbReference type="SAM" id="MobiDB-lite"/>
    </source>
</evidence>
<feature type="domain" description="Serine aminopeptidase S33" evidence="2">
    <location>
        <begin position="27"/>
        <end position="123"/>
    </location>
</feature>
<organism evidence="3 4">
    <name type="scientific">Marinobacter lipolyticus SM19</name>
    <dbReference type="NCBI Taxonomy" id="1318628"/>
    <lineage>
        <taxon>Bacteria</taxon>
        <taxon>Pseudomonadati</taxon>
        <taxon>Pseudomonadota</taxon>
        <taxon>Gammaproteobacteria</taxon>
        <taxon>Pseudomonadales</taxon>
        <taxon>Marinobacteraceae</taxon>
        <taxon>Marinobacter</taxon>
    </lineage>
</organism>
<proteinExistence type="predicted"/>
<keyword evidence="4" id="KW-1185">Reference proteome</keyword>
<dbReference type="GO" id="GO:0016787">
    <property type="term" value="F:hydrolase activity"/>
    <property type="evidence" value="ECO:0007669"/>
    <property type="project" value="UniProtKB-KW"/>
</dbReference>
<dbReference type="HOGENOM" id="CLU_075730_0_0_6"/>
<dbReference type="InterPro" id="IPR022742">
    <property type="entry name" value="Hydrolase_4"/>
</dbReference>
<dbReference type="Proteomes" id="UP000016540">
    <property type="component" value="Unassembled WGS sequence"/>
</dbReference>
<reference evidence="3 4" key="1">
    <citation type="journal article" date="2013" name="Genome Announc.">
        <title>Draft Genome Sequence of the Moderately Halophilic Bacterium Marinobacter lipolyticus Strain SM19.</title>
        <authorList>
            <person name="Papke R.T."/>
            <person name="de la Haba R.R."/>
            <person name="Infante-Dominguez C."/>
            <person name="Perez D."/>
            <person name="Sanchez-Porro C."/>
            <person name="Lapierre P."/>
            <person name="Ventosa A."/>
        </authorList>
    </citation>
    <scope>NUCLEOTIDE SEQUENCE [LARGE SCALE GENOMIC DNA]</scope>
    <source>
        <strain evidence="3 4">SM19</strain>
    </source>
</reference>
<evidence type="ECO:0000259" key="2">
    <source>
        <dbReference type="Pfam" id="PF12146"/>
    </source>
</evidence>
<evidence type="ECO:0000313" key="3">
    <source>
        <dbReference type="EMBL" id="EON92736.1"/>
    </source>
</evidence>
<keyword evidence="3" id="KW-0378">Hydrolase</keyword>
<protein>
    <submittedName>
        <fullName evidence="3">Alpha/beta superfamily hydrolase</fullName>
    </submittedName>
</protein>
<sequence length="300" mass="33646">MVGDDLPLVGVLSEPDPDKNSAPDTAVILLNSGVIHRVGSCRLSVTLARNLSERAGLATFRFDFSGIGDSEARRGTLTAAQAAVEEVQEVMDHLNQWKQFDRFILYGLCSGAFASYRTALCDGRVIGTVQLDGYCYQTWKSSILHYAPRILSPSRWVQFVLRKLGLVKFKKGAEVSGIEERYFEVPNFAGYPPRQEVTKGLRELNERGLSMLYVFFGNEYYKYQDQFEDCFKPVVFGDNLTVIHHPHATHILSEPEERKAVVESISDWAQDLIKHTQQPDRNGSETGHRVSLSASNEAPN</sequence>
<dbReference type="SUPFAM" id="SSF53474">
    <property type="entry name" value="alpha/beta-Hydrolases"/>
    <property type="match status" value="1"/>
</dbReference>
<dbReference type="EMBL" id="ASAD01000010">
    <property type="protein sequence ID" value="EON92736.1"/>
    <property type="molecule type" value="Genomic_DNA"/>
</dbReference>
<feature type="region of interest" description="Disordered" evidence="1">
    <location>
        <begin position="272"/>
        <end position="300"/>
    </location>
</feature>
<feature type="compositionally biased region" description="Basic and acidic residues" evidence="1">
    <location>
        <begin position="272"/>
        <end position="288"/>
    </location>
</feature>
<dbReference type="STRING" id="1318628.MARLIPOL_08284"/>
<dbReference type="PATRIC" id="fig|1318628.3.peg.1659"/>
<comment type="caution">
    <text evidence="3">The sequence shown here is derived from an EMBL/GenBank/DDBJ whole genome shotgun (WGS) entry which is preliminary data.</text>
</comment>
<accession>R8B2B8</accession>
<dbReference type="Pfam" id="PF12146">
    <property type="entry name" value="Hydrolase_4"/>
    <property type="match status" value="1"/>
</dbReference>
<dbReference type="AlphaFoldDB" id="R8B2B8"/>
<evidence type="ECO:0000313" key="4">
    <source>
        <dbReference type="Proteomes" id="UP000016540"/>
    </source>
</evidence>
<dbReference type="InterPro" id="IPR029058">
    <property type="entry name" value="AB_hydrolase_fold"/>
</dbReference>
<gene>
    <name evidence="3" type="ORF">MARLIPOL_08284</name>
</gene>
<name>R8B2B8_9GAMM</name>
<dbReference type="eggNOG" id="COG1073">
    <property type="taxonomic scope" value="Bacteria"/>
</dbReference>